<dbReference type="Proteomes" id="UP000025238">
    <property type="component" value="Chromosome"/>
</dbReference>
<name>A0A023WXR3_STUST</name>
<dbReference type="GO" id="GO:0004527">
    <property type="term" value="F:exonuclease activity"/>
    <property type="evidence" value="ECO:0007669"/>
    <property type="project" value="UniProtKB-KW"/>
</dbReference>
<evidence type="ECO:0000256" key="1">
    <source>
        <dbReference type="ARBA" id="ARBA00022741"/>
    </source>
</evidence>
<dbReference type="CDD" id="cd18809">
    <property type="entry name" value="SF1_C_RecD"/>
    <property type="match status" value="1"/>
</dbReference>
<dbReference type="SUPFAM" id="SSF52540">
    <property type="entry name" value="P-loop containing nucleoside triphosphate hydrolases"/>
    <property type="match status" value="2"/>
</dbReference>
<keyword evidence="6" id="KW-0540">Nuclease</keyword>
<feature type="domain" description="TATA-binding-like protein" evidence="5">
    <location>
        <begin position="768"/>
        <end position="841"/>
    </location>
</feature>
<dbReference type="Pfam" id="PF13604">
    <property type="entry name" value="AAA_30"/>
    <property type="match status" value="1"/>
</dbReference>
<dbReference type="CDD" id="cd17933">
    <property type="entry name" value="DEXSc_RecD-like"/>
    <property type="match status" value="1"/>
</dbReference>
<dbReference type="PANTHER" id="PTHR43788">
    <property type="entry name" value="DNA2/NAM7 HELICASE FAMILY MEMBER"/>
    <property type="match status" value="1"/>
</dbReference>
<dbReference type="GO" id="GO:0005524">
    <property type="term" value="F:ATP binding"/>
    <property type="evidence" value="ECO:0007669"/>
    <property type="project" value="UniProtKB-KW"/>
</dbReference>
<dbReference type="PANTHER" id="PTHR43788:SF6">
    <property type="entry name" value="DNA HELICASE B"/>
    <property type="match status" value="1"/>
</dbReference>
<dbReference type="Pfam" id="PF22721">
    <property type="entry name" value="TBP-TOTE"/>
    <property type="match status" value="2"/>
</dbReference>
<evidence type="ECO:0000259" key="5">
    <source>
        <dbReference type="Pfam" id="PF22721"/>
    </source>
</evidence>
<evidence type="ECO:0000313" key="7">
    <source>
        <dbReference type="Proteomes" id="UP000025238"/>
    </source>
</evidence>
<dbReference type="PATRIC" id="fig|316.97.peg.4137"/>
<keyword evidence="6" id="KW-0269">Exonuclease</keyword>
<keyword evidence="3" id="KW-0175">Coiled coil</keyword>
<organism evidence="6 7">
    <name type="scientific">Stutzerimonas stutzeri</name>
    <name type="common">Pseudomonas stutzeri</name>
    <dbReference type="NCBI Taxonomy" id="316"/>
    <lineage>
        <taxon>Bacteria</taxon>
        <taxon>Pseudomonadati</taxon>
        <taxon>Pseudomonadota</taxon>
        <taxon>Gammaproteobacteria</taxon>
        <taxon>Pseudomonadales</taxon>
        <taxon>Pseudomonadaceae</taxon>
        <taxon>Stutzerimonas</taxon>
    </lineage>
</organism>
<gene>
    <name evidence="6" type="ORF">UIB01_20680</name>
</gene>
<evidence type="ECO:0000313" key="6">
    <source>
        <dbReference type="EMBL" id="AHY44756.1"/>
    </source>
</evidence>
<dbReference type="EMBL" id="CP007509">
    <property type="protein sequence ID" value="AHY44756.1"/>
    <property type="molecule type" value="Genomic_DNA"/>
</dbReference>
<feature type="coiled-coil region" evidence="3">
    <location>
        <begin position="147"/>
        <end position="174"/>
    </location>
</feature>
<evidence type="ECO:0000256" key="2">
    <source>
        <dbReference type="ARBA" id="ARBA00022840"/>
    </source>
</evidence>
<evidence type="ECO:0000256" key="3">
    <source>
        <dbReference type="SAM" id="Coils"/>
    </source>
</evidence>
<dbReference type="InterPro" id="IPR027417">
    <property type="entry name" value="P-loop_NTPase"/>
</dbReference>
<protein>
    <submittedName>
        <fullName evidence="6">Exonuclease V subunit alpha</fullName>
    </submittedName>
</protein>
<keyword evidence="6" id="KW-0378">Hydrolase</keyword>
<dbReference type="Gene3D" id="3.40.50.300">
    <property type="entry name" value="P-loop containing nucleotide triphosphate hydrolases"/>
    <property type="match status" value="2"/>
</dbReference>
<accession>A0A023WXR3</accession>
<dbReference type="InterPro" id="IPR050534">
    <property type="entry name" value="Coronavir_polyprotein_1ab"/>
</dbReference>
<dbReference type="AlphaFoldDB" id="A0A023WXR3"/>
<proteinExistence type="predicted"/>
<keyword evidence="2" id="KW-0067">ATP-binding</keyword>
<dbReference type="KEGG" id="pstu:UIB01_20680"/>
<reference evidence="6 7" key="1">
    <citation type="submission" date="2014-03" db="EMBL/GenBank/DDBJ databases">
        <title>Complete genome sequence of Pseudomonas stutzeri 19SMN4.</title>
        <authorList>
            <person name="Brunet-Galmes I."/>
            <person name="Nogales B."/>
            <person name="Busquets A."/>
            <person name="Pena A."/>
            <person name="Gomila M."/>
            <person name="Garcia-Valdes E."/>
            <person name="Lalucat J."/>
            <person name="Bennasar A."/>
            <person name="Bosch R."/>
        </authorList>
    </citation>
    <scope>NUCLEOTIDE SEQUENCE [LARGE SCALE GENOMIC DNA]</scope>
    <source>
        <strain evidence="6 7">19SMN4</strain>
    </source>
</reference>
<dbReference type="InterPro" id="IPR054572">
    <property type="entry name" value="TBP-TOTE"/>
</dbReference>
<sequence>MVSDNFAPLKSRWPELYQHASLAERYVFADPHTAVVKLRCFAEVLVGVLYRDLRLPCEPSDGFFEKLKSPAFVELVGDIVLQRLHALRMIGNKAAHGGLIDSSVALALIGDAYLIGQWFYKTCGGESADSYPPFTVPVEANEQGSPAEDHAEQLAMAKDELSRLEAAEKAAQAEAASLSPAPEQARIDDFKCASAQAQRTIDFNGPNTRRHISIHDAFAGYTLTSGQTELVKQIERFLSSRSESVFLLKGYAGTGKTFITKGLTEYFRAIGRNYVLAAPTGKAAKVIASKTQSPAYTLHKTLYAFDDMDEYRDADTEGTETFKFYAKLAVNTLSVDTVYIVDEASMVADIYQEAEFFRFGSGYLLADLFEFVNLDHNDHRKKVIFIGDDAQLPPVGMNFSPALDAEYLLRHHRVRCSEYELSEVVRQKAQSGILANAQPLRQSLQSKVFNRLTMDLAYPDVEKVEHQALLQRYLDSCGGKINGESIVIAHSNADVGDYNRLIREHFFPGWAQVRPGDKVMAVANSNAYGFFISNGDFGLIREVLGEVEERSVKLKRRNPETSVVEEIVVPLRFRDVLAGFRDLDGSPRFFQAKIMEDLLYSKEPTLSSDENKALYLDFCMRHKHLPRRTKAFKDALMADPYFNALRLKFGYAITCHKAQGSEWNHVFVKCKSHQSQLTADYFRWFYTAITRTARHLYLLDPPNIQPWSGMQMVANPALELLGAAPSMPAAPAPAPAPAPASSVAAPASAAVAPAPQSETFGIPASATTLLALLAEVRRLIAGRGISIEDVLHHQYQEVYLFSREAESARIDITYNGRSKITGVAAPYLSELSSELSAVLAALKGLPLADGGTAGVAEAHFAKPFLNELHAKVLGLCADSGITLQKVVELQWCQRYSFARDGAVAVYDIWYNGRDQFTKCQPVVAACSPGTLAAEVGQLLTVGMQA</sequence>
<feature type="domain" description="TATA-binding-like protein" evidence="5">
    <location>
        <begin position="863"/>
        <end position="937"/>
    </location>
</feature>
<keyword evidence="1" id="KW-0547">Nucleotide-binding</keyword>
<feature type="domain" description="UvrD-like helicase C-terminal" evidence="4">
    <location>
        <begin position="650"/>
        <end position="699"/>
    </location>
</feature>
<dbReference type="InterPro" id="IPR027785">
    <property type="entry name" value="UvrD-like_helicase_C"/>
</dbReference>
<evidence type="ECO:0000259" key="4">
    <source>
        <dbReference type="Pfam" id="PF13538"/>
    </source>
</evidence>
<dbReference type="Pfam" id="PF13538">
    <property type="entry name" value="UvrD_C_2"/>
    <property type="match status" value="1"/>
</dbReference>
<dbReference type="GO" id="GO:0003678">
    <property type="term" value="F:DNA helicase activity"/>
    <property type="evidence" value="ECO:0007669"/>
    <property type="project" value="UniProtKB-ARBA"/>
</dbReference>